<keyword evidence="5" id="KW-0325">Glycoprotein</keyword>
<accession>A0A8T0WBB9</accession>
<dbReference type="InterPro" id="IPR033121">
    <property type="entry name" value="PEPTIDASE_A1"/>
</dbReference>
<organism evidence="8 9">
    <name type="scientific">Panicum virgatum</name>
    <name type="common">Blackwell switchgrass</name>
    <dbReference type="NCBI Taxonomy" id="38727"/>
    <lineage>
        <taxon>Eukaryota</taxon>
        <taxon>Viridiplantae</taxon>
        <taxon>Streptophyta</taxon>
        <taxon>Embryophyta</taxon>
        <taxon>Tracheophyta</taxon>
        <taxon>Spermatophyta</taxon>
        <taxon>Magnoliopsida</taxon>
        <taxon>Liliopsida</taxon>
        <taxon>Poales</taxon>
        <taxon>Poaceae</taxon>
        <taxon>PACMAD clade</taxon>
        <taxon>Panicoideae</taxon>
        <taxon>Panicodae</taxon>
        <taxon>Paniceae</taxon>
        <taxon>Panicinae</taxon>
        <taxon>Panicum</taxon>
        <taxon>Panicum sect. Hiantes</taxon>
    </lineage>
</organism>
<dbReference type="PANTHER" id="PTHR47967:SF27">
    <property type="entry name" value="OS07G0533600 PROTEIN"/>
    <property type="match status" value="1"/>
</dbReference>
<reference evidence="8" key="1">
    <citation type="submission" date="2020-05" db="EMBL/GenBank/DDBJ databases">
        <title>WGS assembly of Panicum virgatum.</title>
        <authorList>
            <person name="Lovell J.T."/>
            <person name="Jenkins J."/>
            <person name="Shu S."/>
            <person name="Juenger T.E."/>
            <person name="Schmutz J."/>
        </authorList>
    </citation>
    <scope>NUCLEOTIDE SEQUENCE</scope>
    <source>
        <strain evidence="8">AP13</strain>
    </source>
</reference>
<dbReference type="InterPro" id="IPR032799">
    <property type="entry name" value="TAXi_C"/>
</dbReference>
<evidence type="ECO:0000256" key="1">
    <source>
        <dbReference type="ARBA" id="ARBA00007447"/>
    </source>
</evidence>
<dbReference type="CDD" id="cd05476">
    <property type="entry name" value="pepsin_A_like_plant"/>
    <property type="match status" value="1"/>
</dbReference>
<keyword evidence="6" id="KW-0732">Signal</keyword>
<dbReference type="InterPro" id="IPR032861">
    <property type="entry name" value="TAXi_N"/>
</dbReference>
<dbReference type="EMBL" id="CM029039">
    <property type="protein sequence ID" value="KAG2645842.1"/>
    <property type="molecule type" value="Genomic_DNA"/>
</dbReference>
<gene>
    <name evidence="8" type="ORF">PVAP13_2KG454615</name>
</gene>
<feature type="signal peptide" evidence="6">
    <location>
        <begin position="1"/>
        <end position="31"/>
    </location>
</feature>
<evidence type="ECO:0000313" key="8">
    <source>
        <dbReference type="EMBL" id="KAG2645842.1"/>
    </source>
</evidence>
<evidence type="ECO:0000313" key="9">
    <source>
        <dbReference type="Proteomes" id="UP000823388"/>
    </source>
</evidence>
<dbReference type="InterPro" id="IPR021109">
    <property type="entry name" value="Peptidase_aspartic_dom_sf"/>
</dbReference>
<dbReference type="Pfam" id="PF14541">
    <property type="entry name" value="TAXi_C"/>
    <property type="match status" value="1"/>
</dbReference>
<keyword evidence="9" id="KW-1185">Reference proteome</keyword>
<dbReference type="Proteomes" id="UP000823388">
    <property type="component" value="Chromosome 2K"/>
</dbReference>
<dbReference type="GO" id="GO:0004190">
    <property type="term" value="F:aspartic-type endopeptidase activity"/>
    <property type="evidence" value="ECO:0007669"/>
    <property type="project" value="UniProtKB-KW"/>
</dbReference>
<dbReference type="SUPFAM" id="SSF50630">
    <property type="entry name" value="Acid proteases"/>
    <property type="match status" value="1"/>
</dbReference>
<dbReference type="GO" id="GO:0006508">
    <property type="term" value="P:proteolysis"/>
    <property type="evidence" value="ECO:0007669"/>
    <property type="project" value="UniProtKB-KW"/>
</dbReference>
<dbReference type="PANTHER" id="PTHR47967">
    <property type="entry name" value="OS07G0603500 PROTEIN-RELATED"/>
    <property type="match status" value="1"/>
</dbReference>
<sequence length="443" mass="45682">MTRPIVSSLMASKRWLLLCLLLPLPFFAVSSNPGRGSRLELTHVDARGPLAGPDRVRRAADRSHRRVNGLLAAATPPSAPTLRSDGAGAATAKAAVHASTATYLVDLAIGTPPHALTAVLDTGSDLIWKQCDAPCRRCFPQPAALYAPARSATYANVSCGSTLCEALPSPRPSRCSATEPGCAYYYSYGDGSSTGGVLATDAFTFGSAATVHDLAFGCGTDNIGGTDNSSGLVGMGRGPLSLVSQLGVTRFSHCFTPFKDTTASSPLFLGSSARLSPAAKSTPFLPSPAGPRRSSYYYLSLEGITVGDTLLPIDPAVLQLTASARGGLIIDSGTTFTALEERAFVVLARAVAARVARPLASGAHLGLGLCFAAPEGRGPEAVTVPRMVLHFDGADMELPRGSVVVEDRVAGVACLGMVSARGDVGARQHAAAEHAHPAKCGDL</sequence>
<proteinExistence type="inferred from homology"/>
<evidence type="ECO:0000256" key="4">
    <source>
        <dbReference type="ARBA" id="ARBA00022801"/>
    </source>
</evidence>
<dbReference type="Pfam" id="PF14543">
    <property type="entry name" value="TAXi_N"/>
    <property type="match status" value="1"/>
</dbReference>
<dbReference type="AlphaFoldDB" id="A0A8T0WBB9"/>
<keyword evidence="3" id="KW-0064">Aspartyl protease</keyword>
<keyword evidence="2" id="KW-0645">Protease</keyword>
<feature type="chain" id="PRO_5035715125" description="Peptidase A1 domain-containing protein" evidence="6">
    <location>
        <begin position="32"/>
        <end position="443"/>
    </location>
</feature>
<comment type="caution">
    <text evidence="8">The sequence shown here is derived from an EMBL/GenBank/DDBJ whole genome shotgun (WGS) entry which is preliminary data.</text>
</comment>
<dbReference type="InterPro" id="IPR051708">
    <property type="entry name" value="Plant_Aspart_Prot_A1"/>
</dbReference>
<evidence type="ECO:0000256" key="5">
    <source>
        <dbReference type="ARBA" id="ARBA00023180"/>
    </source>
</evidence>
<name>A0A8T0WBB9_PANVG</name>
<dbReference type="PROSITE" id="PS51767">
    <property type="entry name" value="PEPTIDASE_A1"/>
    <property type="match status" value="1"/>
</dbReference>
<dbReference type="Gene3D" id="2.40.70.10">
    <property type="entry name" value="Acid Proteases"/>
    <property type="match status" value="2"/>
</dbReference>
<evidence type="ECO:0000256" key="2">
    <source>
        <dbReference type="ARBA" id="ARBA00022670"/>
    </source>
</evidence>
<evidence type="ECO:0000256" key="6">
    <source>
        <dbReference type="SAM" id="SignalP"/>
    </source>
</evidence>
<dbReference type="InterPro" id="IPR034161">
    <property type="entry name" value="Pepsin-like_plant"/>
</dbReference>
<evidence type="ECO:0000256" key="3">
    <source>
        <dbReference type="ARBA" id="ARBA00022750"/>
    </source>
</evidence>
<dbReference type="GO" id="GO:0005576">
    <property type="term" value="C:extracellular region"/>
    <property type="evidence" value="ECO:0007669"/>
    <property type="project" value="TreeGrafter"/>
</dbReference>
<feature type="domain" description="Peptidase A1" evidence="7">
    <location>
        <begin position="103"/>
        <end position="443"/>
    </location>
</feature>
<keyword evidence="4" id="KW-0378">Hydrolase</keyword>
<comment type="similarity">
    <text evidence="1">Belongs to the peptidase A1 family.</text>
</comment>
<protein>
    <recommendedName>
        <fullName evidence="7">Peptidase A1 domain-containing protein</fullName>
    </recommendedName>
</protein>
<evidence type="ECO:0000259" key="7">
    <source>
        <dbReference type="PROSITE" id="PS51767"/>
    </source>
</evidence>